<organism evidence="1 2">
    <name type="scientific">Racocetra persica</name>
    <dbReference type="NCBI Taxonomy" id="160502"/>
    <lineage>
        <taxon>Eukaryota</taxon>
        <taxon>Fungi</taxon>
        <taxon>Fungi incertae sedis</taxon>
        <taxon>Mucoromycota</taxon>
        <taxon>Glomeromycotina</taxon>
        <taxon>Glomeromycetes</taxon>
        <taxon>Diversisporales</taxon>
        <taxon>Gigasporaceae</taxon>
        <taxon>Racocetra</taxon>
    </lineage>
</organism>
<feature type="non-terminal residue" evidence="1">
    <location>
        <position position="1"/>
    </location>
</feature>
<accession>A0ACA9SS16</accession>
<protein>
    <submittedName>
        <fullName evidence="1">25609_t:CDS:1</fullName>
    </submittedName>
</protein>
<gene>
    <name evidence="1" type="ORF">RPERSI_LOCUS34197</name>
</gene>
<comment type="caution">
    <text evidence="1">The sequence shown here is derived from an EMBL/GenBank/DDBJ whole genome shotgun (WGS) entry which is preliminary data.</text>
</comment>
<keyword evidence="2" id="KW-1185">Reference proteome</keyword>
<dbReference type="Proteomes" id="UP000789920">
    <property type="component" value="Unassembled WGS sequence"/>
</dbReference>
<sequence length="43" mass="4767">LLQRILPGDPITTGDFTGTVLFSGVFLFFDQSFTRGVLIIYLS</sequence>
<dbReference type="EMBL" id="CAJVQC010151803">
    <property type="protein sequence ID" value="CAG8846552.1"/>
    <property type="molecule type" value="Genomic_DNA"/>
</dbReference>
<reference evidence="1" key="1">
    <citation type="submission" date="2021-06" db="EMBL/GenBank/DDBJ databases">
        <authorList>
            <person name="Kallberg Y."/>
            <person name="Tangrot J."/>
            <person name="Rosling A."/>
        </authorList>
    </citation>
    <scope>NUCLEOTIDE SEQUENCE</scope>
    <source>
        <strain evidence="1">MA461A</strain>
    </source>
</reference>
<proteinExistence type="predicted"/>
<evidence type="ECO:0000313" key="1">
    <source>
        <dbReference type="EMBL" id="CAG8846552.1"/>
    </source>
</evidence>
<evidence type="ECO:0000313" key="2">
    <source>
        <dbReference type="Proteomes" id="UP000789920"/>
    </source>
</evidence>
<name>A0ACA9SS16_9GLOM</name>